<dbReference type="EMBL" id="JACIIK010000009">
    <property type="protein sequence ID" value="MBB6204080.1"/>
    <property type="molecule type" value="Genomic_DNA"/>
</dbReference>
<dbReference type="PROSITE" id="PS51343">
    <property type="entry name" value="PII_GLNB_DOM"/>
    <property type="match status" value="1"/>
</dbReference>
<dbReference type="Pfam" id="PF00543">
    <property type="entry name" value="P-II"/>
    <property type="match status" value="1"/>
</dbReference>
<dbReference type="SUPFAM" id="SSF54913">
    <property type="entry name" value="GlnB-like"/>
    <property type="match status" value="1"/>
</dbReference>
<protein>
    <submittedName>
        <fullName evidence="2">Nitrogen regulatory protein PII</fullName>
    </submittedName>
</protein>
<name>A0AAW3UZL2_9BURK</name>
<dbReference type="InterPro" id="IPR011322">
    <property type="entry name" value="N-reg_PII-like_a/b"/>
</dbReference>
<dbReference type="SMART" id="SM00938">
    <property type="entry name" value="P-II"/>
    <property type="match status" value="1"/>
</dbReference>
<sequence>MELKCVISVVRPDMLQVLERRLCALHIHGVTVTSVRGFGVHPNLFANVWATEHIKAEIFTTSDKADGLTKEIMDVSKEQSGGGGIAEYRRPRIETGGACSLHGPTRRAAGWRRDVRRQASRRNH</sequence>
<feature type="region of interest" description="Disordered" evidence="1">
    <location>
        <begin position="96"/>
        <end position="124"/>
    </location>
</feature>
<dbReference type="AlphaFoldDB" id="A0AAW3UZL2"/>
<evidence type="ECO:0000313" key="2">
    <source>
        <dbReference type="EMBL" id="MBB6204080.1"/>
    </source>
</evidence>
<dbReference type="InterPro" id="IPR002187">
    <property type="entry name" value="N-reg_PII"/>
</dbReference>
<dbReference type="Proteomes" id="UP000518681">
    <property type="component" value="Unassembled WGS sequence"/>
</dbReference>
<proteinExistence type="predicted"/>
<evidence type="ECO:0000313" key="3">
    <source>
        <dbReference type="Proteomes" id="UP000518681"/>
    </source>
</evidence>
<organism evidence="2 3">
    <name type="scientific">Paraburkholderia fungorum</name>
    <dbReference type="NCBI Taxonomy" id="134537"/>
    <lineage>
        <taxon>Bacteria</taxon>
        <taxon>Pseudomonadati</taxon>
        <taxon>Pseudomonadota</taxon>
        <taxon>Betaproteobacteria</taxon>
        <taxon>Burkholderiales</taxon>
        <taxon>Burkholderiaceae</taxon>
        <taxon>Paraburkholderia</taxon>
    </lineage>
</organism>
<gene>
    <name evidence="2" type="ORF">GGD69_004974</name>
</gene>
<dbReference type="RefSeq" id="WP_183802981.1">
    <property type="nucleotide sequence ID" value="NZ_JACIII010000019.1"/>
</dbReference>
<comment type="caution">
    <text evidence="2">The sequence shown here is derived from an EMBL/GenBank/DDBJ whole genome shotgun (WGS) entry which is preliminary data.</text>
</comment>
<accession>A0AAW3UZL2</accession>
<evidence type="ECO:0000256" key="1">
    <source>
        <dbReference type="SAM" id="MobiDB-lite"/>
    </source>
</evidence>
<dbReference type="GO" id="GO:0006808">
    <property type="term" value="P:regulation of nitrogen utilization"/>
    <property type="evidence" value="ECO:0007669"/>
    <property type="project" value="InterPro"/>
</dbReference>
<dbReference type="InterPro" id="IPR015867">
    <property type="entry name" value="N-reg_PII/ATP_PRibTrfase_C"/>
</dbReference>
<reference evidence="2 3" key="1">
    <citation type="submission" date="2020-08" db="EMBL/GenBank/DDBJ databases">
        <title>Genomic Encyclopedia of Type Strains, Phase IV (KMG-V): Genome sequencing to study the core and pangenomes of soil and plant-associated prokaryotes.</title>
        <authorList>
            <person name="Whitman W."/>
        </authorList>
    </citation>
    <scope>NUCLEOTIDE SEQUENCE [LARGE SCALE GENOMIC DNA]</scope>
    <source>
        <strain evidence="2 3">SEMIA 4013</strain>
    </source>
</reference>
<dbReference type="Gene3D" id="3.30.70.120">
    <property type="match status" value="1"/>
</dbReference>
<dbReference type="GO" id="GO:0030234">
    <property type="term" value="F:enzyme regulator activity"/>
    <property type="evidence" value="ECO:0007669"/>
    <property type="project" value="InterPro"/>
</dbReference>